<dbReference type="Pfam" id="PF07993">
    <property type="entry name" value="NAD_binding_4"/>
    <property type="match status" value="1"/>
</dbReference>
<organism evidence="7 8">
    <name type="scientific">Pristionchus mayeri</name>
    <dbReference type="NCBI Taxonomy" id="1317129"/>
    <lineage>
        <taxon>Eukaryota</taxon>
        <taxon>Metazoa</taxon>
        <taxon>Ecdysozoa</taxon>
        <taxon>Nematoda</taxon>
        <taxon>Chromadorea</taxon>
        <taxon>Rhabditida</taxon>
        <taxon>Rhabditina</taxon>
        <taxon>Diplogasteromorpha</taxon>
        <taxon>Diplogasteroidea</taxon>
        <taxon>Neodiplogasteridae</taxon>
        <taxon>Pristionchus</taxon>
    </lineage>
</organism>
<dbReference type="InterPro" id="IPR013120">
    <property type="entry name" value="FAR_NAD-bd"/>
</dbReference>
<protein>
    <recommendedName>
        <fullName evidence="4">Fatty acyl-CoA reductase</fullName>
        <ecNumber evidence="4">1.2.1.84</ecNumber>
    </recommendedName>
</protein>
<evidence type="ECO:0000256" key="4">
    <source>
        <dbReference type="RuleBase" id="RU363097"/>
    </source>
</evidence>
<evidence type="ECO:0000259" key="5">
    <source>
        <dbReference type="Pfam" id="PF03015"/>
    </source>
</evidence>
<dbReference type="GO" id="GO:0005777">
    <property type="term" value="C:peroxisome"/>
    <property type="evidence" value="ECO:0007669"/>
    <property type="project" value="TreeGrafter"/>
</dbReference>
<keyword evidence="8" id="KW-1185">Reference proteome</keyword>
<dbReference type="InterPro" id="IPR036291">
    <property type="entry name" value="NAD(P)-bd_dom_sf"/>
</dbReference>
<evidence type="ECO:0000256" key="3">
    <source>
        <dbReference type="ARBA" id="ARBA00023098"/>
    </source>
</evidence>
<evidence type="ECO:0000256" key="2">
    <source>
        <dbReference type="ARBA" id="ARBA00022516"/>
    </source>
</evidence>
<feature type="transmembrane region" description="Helical" evidence="4">
    <location>
        <begin position="486"/>
        <end position="516"/>
    </location>
</feature>
<evidence type="ECO:0000256" key="1">
    <source>
        <dbReference type="ARBA" id="ARBA00005928"/>
    </source>
</evidence>
<proteinExistence type="inferred from homology"/>
<dbReference type="PANTHER" id="PTHR11011:SF45">
    <property type="entry name" value="FATTY ACYL-COA REDUCTASE CG8306-RELATED"/>
    <property type="match status" value="1"/>
</dbReference>
<keyword evidence="4" id="KW-0521">NADP</keyword>
<evidence type="ECO:0000259" key="6">
    <source>
        <dbReference type="Pfam" id="PF07993"/>
    </source>
</evidence>
<evidence type="ECO:0000313" key="7">
    <source>
        <dbReference type="EMBL" id="GMR60419.1"/>
    </source>
</evidence>
<sequence length="548" mass="62530">MTDSMPSVNSLFAGRTVFLTGGSGFVGKVVIEKFLHDIPDIKRLYVLVRPAKGKTADERWEAIHTKSEIFNRTREDCPGAIAKVTPVEGDITIDDMGLSEENLKRVLEETSVVIHCAATVRFNDTLKSAIELNIKGVNRMIKMCKRMPKLDCLLHCSTAYVNVDKEGDIEEKQYPVVCDPYKLMDAQSWMTEEMLEGVANSMFKKYFNTYCFTKHVAEELVRLECQDLPTLIFRPSIIGGIWKDGIPGWADAFQGITANALGFGTGTIPRMPIPDTTIPLDAIPVDIVSNMMIVCAAYRLHLTNLKDKSMPIFHCNSSHLNPLSITLYRNLMGSVLHTYPVEKFIFSPSISTRGTVAIEDNIFRFKQHVVGKTLDKVGGIMGKKPFWEKTFGKVREVYSVFIPFTFKRWIYKTDNMVELIERMQPEDVETFDFDVRKVDWNDYISDVILGMRAFLVKNDMMSDKKLNAVRRNVKIHQVAELVATFFFAWLLAFLITGSTSAFKFAAVIGVVMYYYYNCRSFDYVRIGTIENYRERMTRTMRIPVDNNN</sequence>
<dbReference type="GO" id="GO:0080019">
    <property type="term" value="F:alcohol-forming very long-chain fatty acyl-CoA reductase activity"/>
    <property type="evidence" value="ECO:0007669"/>
    <property type="project" value="InterPro"/>
</dbReference>
<dbReference type="EMBL" id="BTRK01000006">
    <property type="protein sequence ID" value="GMR60419.1"/>
    <property type="molecule type" value="Genomic_DNA"/>
</dbReference>
<feature type="domain" description="Thioester reductase (TE)" evidence="6">
    <location>
        <begin position="19"/>
        <end position="292"/>
    </location>
</feature>
<keyword evidence="4" id="KW-0560">Oxidoreductase</keyword>
<feature type="non-terminal residue" evidence="7">
    <location>
        <position position="548"/>
    </location>
</feature>
<dbReference type="CDD" id="cd09071">
    <property type="entry name" value="FAR_C"/>
    <property type="match status" value="1"/>
</dbReference>
<evidence type="ECO:0000313" key="8">
    <source>
        <dbReference type="Proteomes" id="UP001328107"/>
    </source>
</evidence>
<keyword evidence="4" id="KW-0472">Membrane</keyword>
<dbReference type="FunFam" id="3.40.50.720:FF:000751">
    <property type="entry name" value="Fatty acyl-CoA reductase"/>
    <property type="match status" value="1"/>
</dbReference>
<keyword evidence="4" id="KW-1133">Transmembrane helix</keyword>
<dbReference type="InterPro" id="IPR033640">
    <property type="entry name" value="FAR_C"/>
</dbReference>
<dbReference type="GO" id="GO:0102965">
    <property type="term" value="F:alcohol-forming long-chain fatty acyl-CoA reductase activity"/>
    <property type="evidence" value="ECO:0007669"/>
    <property type="project" value="UniProtKB-EC"/>
</dbReference>
<reference evidence="8" key="1">
    <citation type="submission" date="2022-10" db="EMBL/GenBank/DDBJ databases">
        <title>Genome assembly of Pristionchus species.</title>
        <authorList>
            <person name="Yoshida K."/>
            <person name="Sommer R.J."/>
        </authorList>
    </citation>
    <scope>NUCLEOTIDE SEQUENCE [LARGE SCALE GENOMIC DNA]</scope>
    <source>
        <strain evidence="8">RS5460</strain>
    </source>
</reference>
<keyword evidence="4" id="KW-0812">Transmembrane</keyword>
<keyword evidence="3 4" id="KW-0443">Lipid metabolism</keyword>
<dbReference type="CDD" id="cd05236">
    <property type="entry name" value="FAR-N_SDR_e"/>
    <property type="match status" value="1"/>
</dbReference>
<comment type="catalytic activity">
    <reaction evidence="4">
        <text>a long-chain fatty acyl-CoA + 2 NADPH + 2 H(+) = a long-chain primary fatty alcohol + 2 NADP(+) + CoA</text>
        <dbReference type="Rhea" id="RHEA:52716"/>
        <dbReference type="ChEBI" id="CHEBI:15378"/>
        <dbReference type="ChEBI" id="CHEBI:57287"/>
        <dbReference type="ChEBI" id="CHEBI:57783"/>
        <dbReference type="ChEBI" id="CHEBI:58349"/>
        <dbReference type="ChEBI" id="CHEBI:77396"/>
        <dbReference type="ChEBI" id="CHEBI:83139"/>
        <dbReference type="EC" id="1.2.1.84"/>
    </reaction>
</comment>
<dbReference type="SUPFAM" id="SSF51735">
    <property type="entry name" value="NAD(P)-binding Rossmann-fold domains"/>
    <property type="match status" value="1"/>
</dbReference>
<comment type="caution">
    <text evidence="7">The sequence shown here is derived from an EMBL/GenBank/DDBJ whole genome shotgun (WGS) entry which is preliminary data.</text>
</comment>
<dbReference type="AlphaFoldDB" id="A0AAN5IDB9"/>
<dbReference type="Gene3D" id="3.40.50.720">
    <property type="entry name" value="NAD(P)-binding Rossmann-like Domain"/>
    <property type="match status" value="1"/>
</dbReference>
<comment type="similarity">
    <text evidence="1 4">Belongs to the fatty acyl-CoA reductase family.</text>
</comment>
<gene>
    <name evidence="7" type="ORF">PMAYCL1PPCAC_30614</name>
</gene>
<name>A0AAN5IDB9_9BILA</name>
<dbReference type="Pfam" id="PF03015">
    <property type="entry name" value="Sterile"/>
    <property type="match status" value="1"/>
</dbReference>
<dbReference type="GO" id="GO:0035336">
    <property type="term" value="P:long-chain fatty-acyl-CoA metabolic process"/>
    <property type="evidence" value="ECO:0007669"/>
    <property type="project" value="TreeGrafter"/>
</dbReference>
<comment type="function">
    <text evidence="4">Catalyzes the reduction of fatty acyl-CoA to fatty alcohols.</text>
</comment>
<dbReference type="Proteomes" id="UP001328107">
    <property type="component" value="Unassembled WGS sequence"/>
</dbReference>
<dbReference type="PANTHER" id="PTHR11011">
    <property type="entry name" value="MALE STERILITY PROTEIN 2-RELATED"/>
    <property type="match status" value="1"/>
</dbReference>
<keyword evidence="2 4" id="KW-0444">Lipid biosynthesis</keyword>
<accession>A0AAN5IDB9</accession>
<dbReference type="EC" id="1.2.1.84" evidence="4"/>
<dbReference type="InterPro" id="IPR026055">
    <property type="entry name" value="FAR"/>
</dbReference>
<feature type="domain" description="Fatty acyl-CoA reductase C-terminal" evidence="5">
    <location>
        <begin position="370"/>
        <end position="457"/>
    </location>
</feature>